<reference evidence="4" key="1">
    <citation type="submission" date="2019-11" db="EMBL/GenBank/DDBJ databases">
        <title>Leishmania tarentolae CDS.</title>
        <authorList>
            <person name="Goto Y."/>
            <person name="Yamagishi J."/>
        </authorList>
    </citation>
    <scope>NUCLEOTIDE SEQUENCE [LARGE SCALE GENOMIC DNA]</scope>
    <source>
        <strain evidence="4">Parrot Tar II</strain>
    </source>
</reference>
<dbReference type="CDD" id="cd08838">
    <property type="entry name" value="ArfGap_AGFG"/>
    <property type="match status" value="1"/>
</dbReference>
<sequence length="444" mass="47929">MNIRQRKSERHKEVLRKLSQHGGNKSCFDCGMRGPLYVVSDFCILVCSGCSAVHRSFQHKVKGITMSEFTDEEVARVSVSGNEWAHKVWLSTFCGQLPRSGDVIALKKHVRTVFEERLYWNAEEFSLLKDSWEHASAQSSQMPPVLSVTRPAASSLTSPPKAPMAQPEPDPVSAPTNPAGPPPNDVFDDLFSAPVHSSPTPQSTVQTAETATPLLMSVTASQAPDPPAPQKPETVTSIVADLFAGVPSPAVQPAGGYGALHSLQQQQQQFMGHPIDGIMYNFTRGSPSSMMPLTQLQSSKLPYQQQQPKPMPYAASGPTGCAPCVGSEHTSTFHFAALSAPASNAYTYEEQQQQHTIGLFGTSETAAPYSAPAQPQSHAFESGAPSTTAYQPSPFVGNSWSQQADWSGSQSSNAPPILNQNRIVILSVTQQQNDGLQNSQPKWT</sequence>
<feature type="domain" description="Arf-GAP" evidence="3">
    <location>
        <begin position="12"/>
        <end position="89"/>
    </location>
</feature>
<feature type="compositionally biased region" description="Polar residues" evidence="2">
    <location>
        <begin position="384"/>
        <end position="415"/>
    </location>
</feature>
<dbReference type="InterPro" id="IPR037278">
    <property type="entry name" value="ARFGAP/RecO"/>
</dbReference>
<dbReference type="PANTHER" id="PTHR46085">
    <property type="entry name" value="ARFGAP/RECO-RELATED"/>
    <property type="match status" value="1"/>
</dbReference>
<evidence type="ECO:0000313" key="5">
    <source>
        <dbReference type="Proteomes" id="UP000419144"/>
    </source>
</evidence>
<organism evidence="4 5">
    <name type="scientific">Leishmania tarentolae</name>
    <name type="common">Sauroleishmania tarentolae</name>
    <dbReference type="NCBI Taxonomy" id="5689"/>
    <lineage>
        <taxon>Eukaryota</taxon>
        <taxon>Discoba</taxon>
        <taxon>Euglenozoa</taxon>
        <taxon>Kinetoplastea</taxon>
        <taxon>Metakinetoplastina</taxon>
        <taxon>Trypanosomatida</taxon>
        <taxon>Trypanosomatidae</taxon>
        <taxon>Leishmaniinae</taxon>
        <taxon>Leishmania</taxon>
        <taxon>lizard Leishmania</taxon>
    </lineage>
</organism>
<dbReference type="PROSITE" id="PS50115">
    <property type="entry name" value="ARFGAP"/>
    <property type="match status" value="1"/>
</dbReference>
<dbReference type="VEuPathDB" id="TriTrypDB:LtaPh_3632300"/>
<comment type="caution">
    <text evidence="4">The sequence shown here is derived from an EMBL/GenBank/DDBJ whole genome shotgun (WGS) entry which is preliminary data.</text>
</comment>
<evidence type="ECO:0000259" key="3">
    <source>
        <dbReference type="PROSITE" id="PS50115"/>
    </source>
</evidence>
<dbReference type="InterPro" id="IPR038508">
    <property type="entry name" value="ArfGAP_dom_sf"/>
</dbReference>
<keyword evidence="1" id="KW-0479">Metal-binding</keyword>
<dbReference type="InterPro" id="IPR044820">
    <property type="entry name" value="AGD14-like"/>
</dbReference>
<name>A0A640KUY0_LEITA</name>
<dbReference type="Proteomes" id="UP000419144">
    <property type="component" value="Unassembled WGS sequence"/>
</dbReference>
<evidence type="ECO:0000256" key="1">
    <source>
        <dbReference type="PROSITE-ProRule" id="PRU00288"/>
    </source>
</evidence>
<keyword evidence="1" id="KW-0863">Zinc-finger</keyword>
<gene>
    <name evidence="4" type="ORF">LtaPh_3632300</name>
</gene>
<dbReference type="Pfam" id="PF01412">
    <property type="entry name" value="ArfGap"/>
    <property type="match status" value="1"/>
</dbReference>
<protein>
    <submittedName>
        <fullName evidence="4">ADP-ribosylation factor GTPase activating protein, putative</fullName>
    </submittedName>
</protein>
<dbReference type="GO" id="GO:0005096">
    <property type="term" value="F:GTPase activator activity"/>
    <property type="evidence" value="ECO:0007669"/>
    <property type="project" value="InterPro"/>
</dbReference>
<feature type="compositionally biased region" description="Polar residues" evidence="2">
    <location>
        <begin position="195"/>
        <end position="207"/>
    </location>
</feature>
<dbReference type="InterPro" id="IPR001164">
    <property type="entry name" value="ArfGAP_dom"/>
</dbReference>
<evidence type="ECO:0000313" key="4">
    <source>
        <dbReference type="EMBL" id="GET93396.1"/>
    </source>
</evidence>
<dbReference type="SMART" id="SM00105">
    <property type="entry name" value="ArfGap"/>
    <property type="match status" value="1"/>
</dbReference>
<dbReference type="EMBL" id="BLBS01000057">
    <property type="protein sequence ID" value="GET93396.1"/>
    <property type="molecule type" value="Genomic_DNA"/>
</dbReference>
<accession>A0A640KUY0</accession>
<dbReference type="SUPFAM" id="SSF57863">
    <property type="entry name" value="ArfGap/RecO-like zinc finger"/>
    <property type="match status" value="1"/>
</dbReference>
<dbReference type="PRINTS" id="PR00405">
    <property type="entry name" value="REVINTRACTNG"/>
</dbReference>
<dbReference type="GO" id="GO:0008270">
    <property type="term" value="F:zinc ion binding"/>
    <property type="evidence" value="ECO:0007669"/>
    <property type="project" value="UniProtKB-KW"/>
</dbReference>
<feature type="region of interest" description="Disordered" evidence="2">
    <location>
        <begin position="366"/>
        <end position="415"/>
    </location>
</feature>
<keyword evidence="5" id="KW-1185">Reference proteome</keyword>
<dbReference type="Gene3D" id="1.10.220.150">
    <property type="entry name" value="Arf GTPase activating protein"/>
    <property type="match status" value="1"/>
</dbReference>
<feature type="compositionally biased region" description="Pro residues" evidence="2">
    <location>
        <begin position="160"/>
        <end position="184"/>
    </location>
</feature>
<feature type="region of interest" description="Disordered" evidence="2">
    <location>
        <begin position="138"/>
        <end position="207"/>
    </location>
</feature>
<keyword evidence="1" id="KW-0862">Zinc</keyword>
<evidence type="ECO:0000256" key="2">
    <source>
        <dbReference type="SAM" id="MobiDB-lite"/>
    </source>
</evidence>
<dbReference type="AlphaFoldDB" id="A0A640KUY0"/>
<proteinExistence type="predicted"/>
<feature type="compositionally biased region" description="Low complexity" evidence="2">
    <location>
        <begin position="366"/>
        <end position="379"/>
    </location>
</feature>
<dbReference type="OrthoDB" id="6036at2759"/>